<keyword evidence="3" id="KW-1003">Cell membrane</keyword>
<evidence type="ECO:0000256" key="1">
    <source>
        <dbReference type="ARBA" id="ARBA00002523"/>
    </source>
</evidence>
<keyword evidence="5" id="KW-0732">Signal</keyword>
<dbReference type="InterPro" id="IPR027446">
    <property type="entry name" value="VSG_C_dom_sf"/>
</dbReference>
<feature type="domain" description="Trypanosome variant surface glycoprotein C-terminal" evidence="9">
    <location>
        <begin position="221"/>
        <end position="335"/>
    </location>
</feature>
<evidence type="ECO:0000256" key="6">
    <source>
        <dbReference type="ARBA" id="ARBA00023136"/>
    </source>
</evidence>
<dbReference type="GO" id="GO:0005886">
    <property type="term" value="C:plasma membrane"/>
    <property type="evidence" value="ECO:0007669"/>
    <property type="project" value="UniProtKB-SubCell"/>
</dbReference>
<dbReference type="EMBL" id="KC611537">
    <property type="protein sequence ID" value="AGH58968.1"/>
    <property type="molecule type" value="Genomic_DNA"/>
</dbReference>
<protein>
    <submittedName>
        <fullName evidence="11">Variant surface glycoprotein 2245</fullName>
    </submittedName>
</protein>
<name>M4SRL2_9TRYP</name>
<keyword evidence="4" id="KW-0336">GPI-anchor</keyword>
<dbReference type="AlphaFoldDB" id="M4SRL2"/>
<evidence type="ECO:0000256" key="5">
    <source>
        <dbReference type="ARBA" id="ARBA00022729"/>
    </source>
</evidence>
<organism evidence="11">
    <name type="scientific">Trypanosoma brucei</name>
    <dbReference type="NCBI Taxonomy" id="5691"/>
    <lineage>
        <taxon>Eukaryota</taxon>
        <taxon>Discoba</taxon>
        <taxon>Euglenozoa</taxon>
        <taxon>Kinetoplastea</taxon>
        <taxon>Metakinetoplastina</taxon>
        <taxon>Trypanosomatida</taxon>
        <taxon>Trypanosomatidae</taxon>
        <taxon>Trypanosoma</taxon>
    </lineage>
</organism>
<dbReference type="VEuPathDB" id="TriTrypDB:Tb427_000061300"/>
<reference evidence="11" key="1">
    <citation type="submission" date="2013-02" db="EMBL/GenBank/DDBJ databases">
        <authorList>
            <person name="Cross G.A.M."/>
            <person name="Kim H.-S."/>
            <person name="Wickstead B."/>
        </authorList>
    </citation>
    <scope>NUCLEOTIDE SEQUENCE</scope>
    <source>
        <strain evidence="11">Lister 427</strain>
    </source>
</reference>
<evidence type="ECO:0000256" key="7">
    <source>
        <dbReference type="ARBA" id="ARBA00023180"/>
    </source>
</evidence>
<feature type="domain" description="Trypanosome variant surface glycoprotein B-type N-terminal" evidence="10">
    <location>
        <begin position="3"/>
        <end position="180"/>
    </location>
</feature>
<evidence type="ECO:0000256" key="2">
    <source>
        <dbReference type="ARBA" id="ARBA00004609"/>
    </source>
</evidence>
<sequence>FTKNKYGTNGERGKLCGDNNAGTAEANAPVAYAFICICTAETVAATSECADGKTERVQDSVDSKSEAEKAWDKIVTACKRQPKPTTVTPAAIRQVLTHVLSRIGALNTNSTAGNDKFTLGTLSSSKCDGTTSAKQCVNYKKQQVSVGRKLSWIEDLITAEQFLAQAEKEATKAAALQQQLLNINRLAWDVYTSAAYDIENPTQELPADQSGPAKLTKEQDCNKHYLNKKCKNPCKWDETAIEKDKRCSLDPVKAAEQQETQTAGTGANDGKPDCSKLLTQQACENANKDDKKHCGWKKEGDNDHNKYKEMCRNGSFLVNKQFALSVVSAAFAALLF</sequence>
<comment type="function">
    <text evidence="1">VSG forms a coat on the surface of the parasite. The trypanosome evades the immune response of the host by expressing a series of antigenically distinct VSGs from an estimated 1000 VSG genes.</text>
</comment>
<dbReference type="Gene3D" id="4.10.110.20">
    <property type="entry name" value="Variant surface glycoprotein MITAT 1.2, VSG 221, C-terminal domain"/>
    <property type="match status" value="1"/>
</dbReference>
<keyword evidence="8" id="KW-0449">Lipoprotein</keyword>
<evidence type="ECO:0000256" key="3">
    <source>
        <dbReference type="ARBA" id="ARBA00022475"/>
    </source>
</evidence>
<keyword evidence="6" id="KW-0472">Membrane</keyword>
<dbReference type="SUPFAM" id="SSF118251">
    <property type="entry name" value="Variant surface glycoprotein MITAT 1.2, VSG 221, C-terminal domain"/>
    <property type="match status" value="1"/>
</dbReference>
<dbReference type="InterPro" id="IPR019609">
    <property type="entry name" value="Variant_surf_glycoprt_trypan_C"/>
</dbReference>
<accession>M4SRL2</accession>
<reference evidence="11" key="2">
    <citation type="journal article" date="2014" name="Mol. Biochem. Parasitol.">
        <title>Capturing the variant surface glycoprotein repertoire (the VSGnome) of Trypanosoma brucei Lister 427.</title>
        <authorList>
            <person name="Cross G.A."/>
            <person name="Kim H.S."/>
            <person name="Wickstead B."/>
        </authorList>
    </citation>
    <scope>NUCLEOTIDE SEQUENCE</scope>
    <source>
        <strain evidence="11">Lister 427</strain>
    </source>
</reference>
<proteinExistence type="predicted"/>
<dbReference type="VEuPathDB" id="TriTrypDB:Tb927.11.18260"/>
<dbReference type="Pfam" id="PF10659">
    <property type="entry name" value="Trypan_glycop_C"/>
    <property type="match status" value="1"/>
</dbReference>
<evidence type="ECO:0000259" key="10">
    <source>
        <dbReference type="Pfam" id="PF13206"/>
    </source>
</evidence>
<evidence type="ECO:0000313" key="11">
    <source>
        <dbReference type="EMBL" id="AGH58968.1"/>
    </source>
</evidence>
<evidence type="ECO:0000256" key="8">
    <source>
        <dbReference type="ARBA" id="ARBA00023288"/>
    </source>
</evidence>
<dbReference type="Pfam" id="PF13206">
    <property type="entry name" value="VSG_B"/>
    <property type="match status" value="1"/>
</dbReference>
<dbReference type="GO" id="GO:0098552">
    <property type="term" value="C:side of membrane"/>
    <property type="evidence" value="ECO:0007669"/>
    <property type="project" value="UniProtKB-KW"/>
</dbReference>
<dbReference type="InterPro" id="IPR025932">
    <property type="entry name" value="Trypano_VSG_B_N_dom"/>
</dbReference>
<feature type="non-terminal residue" evidence="11">
    <location>
        <position position="1"/>
    </location>
</feature>
<comment type="subcellular location">
    <subcellularLocation>
        <location evidence="2">Cell membrane</location>
        <topology evidence="2">Lipid-anchor</topology>
        <topology evidence="2">GPI-anchor</topology>
    </subcellularLocation>
</comment>
<evidence type="ECO:0000259" key="9">
    <source>
        <dbReference type="Pfam" id="PF10659"/>
    </source>
</evidence>
<keyword evidence="7" id="KW-0325">Glycoprotein</keyword>
<evidence type="ECO:0000256" key="4">
    <source>
        <dbReference type="ARBA" id="ARBA00022622"/>
    </source>
</evidence>